<feature type="signal peptide" evidence="1">
    <location>
        <begin position="1"/>
        <end position="21"/>
    </location>
</feature>
<reference evidence="2 3" key="1">
    <citation type="submission" date="2019-09" db="EMBL/GenBank/DDBJ databases">
        <title>The hologenome of the rock-dwelling lichen Lasallia pustulata.</title>
        <authorList>
            <person name="Greshake Tzovaras B."/>
            <person name="Segers F."/>
            <person name="Bicker A."/>
            <person name="Dal Grande F."/>
            <person name="Otte J."/>
            <person name="Hankeln T."/>
            <person name="Schmitt I."/>
            <person name="Ebersberger I."/>
        </authorList>
    </citation>
    <scope>NUCLEOTIDE SEQUENCE [LARGE SCALE GENOMIC DNA]</scope>
    <source>
        <strain evidence="2">A1-1</strain>
    </source>
</reference>
<dbReference type="OrthoDB" id="5498915at2759"/>
<organism evidence="2 3">
    <name type="scientific">Lasallia pustulata</name>
    <dbReference type="NCBI Taxonomy" id="136370"/>
    <lineage>
        <taxon>Eukaryota</taxon>
        <taxon>Fungi</taxon>
        <taxon>Dikarya</taxon>
        <taxon>Ascomycota</taxon>
        <taxon>Pezizomycotina</taxon>
        <taxon>Lecanoromycetes</taxon>
        <taxon>OSLEUM clade</taxon>
        <taxon>Umbilicariomycetidae</taxon>
        <taxon>Umbilicariales</taxon>
        <taxon>Umbilicariaceae</taxon>
        <taxon>Lasallia</taxon>
    </lineage>
</organism>
<evidence type="ECO:0000313" key="3">
    <source>
        <dbReference type="Proteomes" id="UP000324767"/>
    </source>
</evidence>
<dbReference type="Proteomes" id="UP000324767">
    <property type="component" value="Unassembled WGS sequence"/>
</dbReference>
<feature type="chain" id="PRO_5024353863" evidence="1">
    <location>
        <begin position="22"/>
        <end position="161"/>
    </location>
</feature>
<keyword evidence="1" id="KW-0732">Signal</keyword>
<accession>A0A5M8PFL0</accession>
<dbReference type="AlphaFoldDB" id="A0A5M8PFL0"/>
<comment type="caution">
    <text evidence="2">The sequence shown here is derived from an EMBL/GenBank/DDBJ whole genome shotgun (WGS) entry which is preliminary data.</text>
</comment>
<evidence type="ECO:0000313" key="2">
    <source>
        <dbReference type="EMBL" id="KAA6407893.1"/>
    </source>
</evidence>
<protein>
    <submittedName>
        <fullName evidence="2">Uncharacterized protein</fullName>
    </submittedName>
</protein>
<dbReference type="EMBL" id="VXIT01000015">
    <property type="protein sequence ID" value="KAA6407893.1"/>
    <property type="molecule type" value="Genomic_DNA"/>
</dbReference>
<proteinExistence type="predicted"/>
<gene>
    <name evidence="2" type="ORF">FRX48_08244</name>
</gene>
<name>A0A5M8PFL0_9LECA</name>
<sequence>MRAASLLLIAVLAQFTAHISATPITTEAASPYSLLPLSDFCDNAPNTVAGTPLPRRIPGLSSSRWCAHGTATYVLIMHGYDIAGDTVPFMLTDAYNAVLRHIADIGDGLIPGGVWSYADFGLRIAFQNVNNHQQTWGVIVAAMSALLDYTYYMKRNSLLPR</sequence>
<evidence type="ECO:0000256" key="1">
    <source>
        <dbReference type="SAM" id="SignalP"/>
    </source>
</evidence>